<feature type="non-terminal residue" evidence="2">
    <location>
        <position position="1"/>
    </location>
</feature>
<comment type="caution">
    <text evidence="2">The sequence shown here is derived from an EMBL/GenBank/DDBJ whole genome shotgun (WGS) entry which is preliminary data.</text>
</comment>
<dbReference type="InterPro" id="IPR043128">
    <property type="entry name" value="Rev_trsase/Diguanyl_cyclase"/>
</dbReference>
<evidence type="ECO:0000313" key="3">
    <source>
        <dbReference type="Proteomes" id="UP000257109"/>
    </source>
</evidence>
<reference evidence="2" key="1">
    <citation type="submission" date="2018-05" db="EMBL/GenBank/DDBJ databases">
        <title>Draft genome of Mucuna pruriens seed.</title>
        <authorList>
            <person name="Nnadi N.E."/>
            <person name="Vos R."/>
            <person name="Hasami M.H."/>
            <person name="Devisetty U.K."/>
            <person name="Aguiy J.C."/>
        </authorList>
    </citation>
    <scope>NUCLEOTIDE SEQUENCE [LARGE SCALE GENOMIC DNA]</scope>
    <source>
        <strain evidence="2">JCA_2017</strain>
    </source>
</reference>
<organism evidence="2 3">
    <name type="scientific">Mucuna pruriens</name>
    <name type="common">Velvet bean</name>
    <name type="synonym">Dolichos pruriens</name>
    <dbReference type="NCBI Taxonomy" id="157652"/>
    <lineage>
        <taxon>Eukaryota</taxon>
        <taxon>Viridiplantae</taxon>
        <taxon>Streptophyta</taxon>
        <taxon>Embryophyta</taxon>
        <taxon>Tracheophyta</taxon>
        <taxon>Spermatophyta</taxon>
        <taxon>Magnoliopsida</taxon>
        <taxon>eudicotyledons</taxon>
        <taxon>Gunneridae</taxon>
        <taxon>Pentapetalae</taxon>
        <taxon>rosids</taxon>
        <taxon>fabids</taxon>
        <taxon>Fabales</taxon>
        <taxon>Fabaceae</taxon>
        <taxon>Papilionoideae</taxon>
        <taxon>50 kb inversion clade</taxon>
        <taxon>NPAAA clade</taxon>
        <taxon>indigoferoid/millettioid clade</taxon>
        <taxon>Phaseoleae</taxon>
        <taxon>Mucuna</taxon>
    </lineage>
</organism>
<protein>
    <recommendedName>
        <fullName evidence="4">Reverse transcriptase/retrotransposon-derived protein RNase H-like domain-containing protein</fullName>
    </recommendedName>
</protein>
<dbReference type="AlphaFoldDB" id="A0A371F0Z6"/>
<dbReference type="EMBL" id="QJKJ01011115">
    <property type="protein sequence ID" value="RDX71965.1"/>
    <property type="molecule type" value="Genomic_DNA"/>
</dbReference>
<dbReference type="Gene3D" id="3.30.70.270">
    <property type="match status" value="1"/>
</dbReference>
<dbReference type="SUPFAM" id="SSF56672">
    <property type="entry name" value="DNA/RNA polymerases"/>
    <property type="match status" value="1"/>
</dbReference>
<name>A0A371F0Z6_MUCPR</name>
<feature type="region of interest" description="Disordered" evidence="1">
    <location>
        <begin position="41"/>
        <end position="85"/>
    </location>
</feature>
<evidence type="ECO:0000313" key="2">
    <source>
        <dbReference type="EMBL" id="RDX71965.1"/>
    </source>
</evidence>
<gene>
    <name evidence="2" type="ORF">CR513_48621</name>
</gene>
<dbReference type="InterPro" id="IPR043502">
    <property type="entry name" value="DNA/RNA_pol_sf"/>
</dbReference>
<feature type="compositionally biased region" description="Polar residues" evidence="1">
    <location>
        <begin position="71"/>
        <end position="85"/>
    </location>
</feature>
<proteinExistence type="predicted"/>
<keyword evidence="3" id="KW-1185">Reference proteome</keyword>
<evidence type="ECO:0000256" key="1">
    <source>
        <dbReference type="SAM" id="MobiDB-lite"/>
    </source>
</evidence>
<sequence length="85" mass="9811">MTLPLFQCLRKNDKFQWTRPCKAAFQKLKDMLVIPPIFTKPIKGGRDPISKDREGNPYAHNNNKKAPIVLSKQQDSSQNRTPNNF</sequence>
<dbReference type="OrthoDB" id="1303608at2759"/>
<dbReference type="Proteomes" id="UP000257109">
    <property type="component" value="Unassembled WGS sequence"/>
</dbReference>
<feature type="compositionally biased region" description="Basic and acidic residues" evidence="1">
    <location>
        <begin position="44"/>
        <end position="55"/>
    </location>
</feature>
<accession>A0A371F0Z6</accession>
<evidence type="ECO:0008006" key="4">
    <source>
        <dbReference type="Google" id="ProtNLM"/>
    </source>
</evidence>